<evidence type="ECO:0008006" key="4">
    <source>
        <dbReference type="Google" id="ProtNLM"/>
    </source>
</evidence>
<gene>
    <name evidence="2" type="ORF">IV02_21195</name>
</gene>
<dbReference type="NCBIfam" id="TIGR03359">
    <property type="entry name" value="VI_chp_6"/>
    <property type="match status" value="1"/>
</dbReference>
<evidence type="ECO:0000256" key="1">
    <source>
        <dbReference type="SAM" id="MobiDB-lite"/>
    </source>
</evidence>
<reference evidence="2 3" key="1">
    <citation type="submission" date="2014-07" db="EMBL/GenBank/DDBJ databases">
        <title>Draft Genome Sequences of Environmental Pseudomonas syringae strains.</title>
        <authorList>
            <person name="Baltrus D.A."/>
            <person name="Berge O."/>
            <person name="Morris C."/>
        </authorList>
    </citation>
    <scope>NUCLEOTIDE SEQUENCE [LARGE SCALE GENOMIC DNA]</scope>
    <source>
        <strain evidence="2 3">CEB003</strain>
    </source>
</reference>
<dbReference type="PANTHER" id="PTHR35370">
    <property type="entry name" value="CYTOPLASMIC PROTEIN-RELATED-RELATED"/>
    <property type="match status" value="1"/>
</dbReference>
<dbReference type="EMBL" id="JPQT01000120">
    <property type="protein sequence ID" value="KFE48762.1"/>
    <property type="molecule type" value="Genomic_DNA"/>
</dbReference>
<dbReference type="PATRIC" id="fig|317.174.peg.4330"/>
<sequence>MSFKDYYQSELSALRQHASLLSQRHPALKAFFAQNTRDPDVERLMEGVSFLTGRLRQKIDDEYPEITHGLTQRLWANYLRPTPSMSIVQFEPLIKPGPARHVPRHCEIQSNPIQGVQCRFRTVFDTEVLPLKLEHFELADTGNGAVLTLGLNLTADGHLGELNLQRLRLHLAGSTAASNALYLAMMRHLRAVRVTLLKNNDKALLDASGQAVQLKIDPTLIRSVGFADDEALVPHTNATYSGYQLLQEFFVFRAKFLFVDVLGLEQINGVQTDLLTRACGFQLRFEFNRFLRHIPRPTIDNIKLYCTPISNLFSHQAYPVTLEAGQQEYPLLPREMSAEHCEVFSVDRVRGSQPSGKDHREYLPYESTTPGSISSAPSSTARYSLNHRQSALSDSLLTAIRFEAAKVADETIAIDLTCTNRNLPRQLKEADICRRGAGIPGLMTFKNIIPATPDYAPPAQGDYLWRLISNMSLNYLSLADVDALKEILQAYDLPAFHDREAQRASEHLFAALQSVSHQNIDYLMLGRPVRGIRTRLHITPQDAQQEDQWFLLGNVLDHFFALYVSAHSFNQLQITSSSGESWLWPARPGQTLTL</sequence>
<accession>A0A085UZZ9</accession>
<dbReference type="AlphaFoldDB" id="A0A085UZZ9"/>
<dbReference type="Pfam" id="PF05947">
    <property type="entry name" value="T6SS_TssF"/>
    <property type="match status" value="1"/>
</dbReference>
<name>A0A085UZZ9_PSESX</name>
<dbReference type="PIRSF" id="PIRSF028304">
    <property type="entry name" value="UCP028304"/>
    <property type="match status" value="1"/>
</dbReference>
<protein>
    <recommendedName>
        <fullName evidence="4">Type VI secretion system baseplate subunit TssF</fullName>
    </recommendedName>
</protein>
<proteinExistence type="predicted"/>
<dbReference type="PANTHER" id="PTHR35370:SF4">
    <property type="entry name" value="TYPE VI SECRETION SYSTEM BASEPLATE SUBUNIT TSSF"/>
    <property type="match status" value="1"/>
</dbReference>
<feature type="region of interest" description="Disordered" evidence="1">
    <location>
        <begin position="350"/>
        <end position="379"/>
    </location>
</feature>
<evidence type="ECO:0000313" key="2">
    <source>
        <dbReference type="EMBL" id="KFE48762.1"/>
    </source>
</evidence>
<dbReference type="RefSeq" id="WP_047577473.1">
    <property type="nucleotide sequence ID" value="NZ_JPQT01000120.1"/>
</dbReference>
<feature type="compositionally biased region" description="Basic and acidic residues" evidence="1">
    <location>
        <begin position="350"/>
        <end position="363"/>
    </location>
</feature>
<feature type="compositionally biased region" description="Polar residues" evidence="1">
    <location>
        <begin position="366"/>
        <end position="379"/>
    </location>
</feature>
<dbReference type="Proteomes" id="UP000028643">
    <property type="component" value="Unassembled WGS sequence"/>
</dbReference>
<organism evidence="2 3">
    <name type="scientific">Pseudomonas syringae</name>
    <dbReference type="NCBI Taxonomy" id="317"/>
    <lineage>
        <taxon>Bacteria</taxon>
        <taxon>Pseudomonadati</taxon>
        <taxon>Pseudomonadota</taxon>
        <taxon>Gammaproteobacteria</taxon>
        <taxon>Pseudomonadales</taxon>
        <taxon>Pseudomonadaceae</taxon>
        <taxon>Pseudomonas</taxon>
    </lineage>
</organism>
<evidence type="ECO:0000313" key="3">
    <source>
        <dbReference type="Proteomes" id="UP000028643"/>
    </source>
</evidence>
<comment type="caution">
    <text evidence="2">The sequence shown here is derived from an EMBL/GenBank/DDBJ whole genome shotgun (WGS) entry which is preliminary data.</text>
</comment>
<dbReference type="InterPro" id="IPR010272">
    <property type="entry name" value="T6SS_TssF"/>
</dbReference>